<reference evidence="3" key="1">
    <citation type="journal article" date="2019" name="Int. J. Syst. Evol. Microbiol.">
        <title>The Global Catalogue of Microorganisms (GCM) 10K type strain sequencing project: providing services to taxonomists for standard genome sequencing and annotation.</title>
        <authorList>
            <consortium name="The Broad Institute Genomics Platform"/>
            <consortium name="The Broad Institute Genome Sequencing Center for Infectious Disease"/>
            <person name="Wu L."/>
            <person name="Ma J."/>
        </authorList>
    </citation>
    <scope>NUCLEOTIDE SEQUENCE [LARGE SCALE GENOMIC DNA]</scope>
    <source>
        <strain evidence="3">JCM 9373</strain>
    </source>
</reference>
<evidence type="ECO:0000313" key="2">
    <source>
        <dbReference type="EMBL" id="GAA3132047.1"/>
    </source>
</evidence>
<sequence>MCLSAAGRRTYPGPVTDLTPPAASAAPGRTAQVGVVATGALLVVAAFLPWAGVRADIAVLGSLSESVRGVDDWSGVLTLVAGIAAVVIGVAGGERPFTALAALPGAVTVAVLLVFLSDPQGRGRNASFSVGDLVRVEPTVEYGWFVALAAALAVTGFGLAALTTGRRARR</sequence>
<keyword evidence="1" id="KW-0472">Membrane</keyword>
<dbReference type="EMBL" id="BAAAUT010000015">
    <property type="protein sequence ID" value="GAA3132047.1"/>
    <property type="molecule type" value="Genomic_DNA"/>
</dbReference>
<feature type="transmembrane region" description="Helical" evidence="1">
    <location>
        <begin position="73"/>
        <end position="90"/>
    </location>
</feature>
<comment type="caution">
    <text evidence="2">The sequence shown here is derived from an EMBL/GenBank/DDBJ whole genome shotgun (WGS) entry which is preliminary data.</text>
</comment>
<gene>
    <name evidence="2" type="ORF">GCM10010466_23350</name>
</gene>
<keyword evidence="1" id="KW-1133">Transmembrane helix</keyword>
<feature type="transmembrane region" description="Helical" evidence="1">
    <location>
        <begin position="33"/>
        <end position="53"/>
    </location>
</feature>
<dbReference type="Proteomes" id="UP001500320">
    <property type="component" value="Unassembled WGS sequence"/>
</dbReference>
<keyword evidence="3" id="KW-1185">Reference proteome</keyword>
<keyword evidence="1" id="KW-0812">Transmembrane</keyword>
<name>A0ABP6N2B1_9ACTN</name>
<evidence type="ECO:0000313" key="3">
    <source>
        <dbReference type="Proteomes" id="UP001500320"/>
    </source>
</evidence>
<evidence type="ECO:0000256" key="1">
    <source>
        <dbReference type="SAM" id="Phobius"/>
    </source>
</evidence>
<protein>
    <submittedName>
        <fullName evidence="2">Uncharacterized protein</fullName>
    </submittedName>
</protein>
<accession>A0ABP6N2B1</accession>
<feature type="transmembrane region" description="Helical" evidence="1">
    <location>
        <begin position="97"/>
        <end position="116"/>
    </location>
</feature>
<feature type="transmembrane region" description="Helical" evidence="1">
    <location>
        <begin position="142"/>
        <end position="162"/>
    </location>
</feature>
<organism evidence="2 3">
    <name type="scientific">Planomonospora alba</name>
    <dbReference type="NCBI Taxonomy" id="161354"/>
    <lineage>
        <taxon>Bacteria</taxon>
        <taxon>Bacillati</taxon>
        <taxon>Actinomycetota</taxon>
        <taxon>Actinomycetes</taxon>
        <taxon>Streptosporangiales</taxon>
        <taxon>Streptosporangiaceae</taxon>
        <taxon>Planomonospora</taxon>
    </lineage>
</organism>
<proteinExistence type="predicted"/>